<organism evidence="1 2">
    <name type="scientific">Scophthalmus maximus</name>
    <name type="common">Turbot</name>
    <name type="synonym">Psetta maxima</name>
    <dbReference type="NCBI Taxonomy" id="52904"/>
    <lineage>
        <taxon>Eukaryota</taxon>
        <taxon>Metazoa</taxon>
        <taxon>Chordata</taxon>
        <taxon>Craniata</taxon>
        <taxon>Vertebrata</taxon>
        <taxon>Euteleostomi</taxon>
        <taxon>Actinopterygii</taxon>
        <taxon>Neopterygii</taxon>
        <taxon>Teleostei</taxon>
        <taxon>Neoteleostei</taxon>
        <taxon>Acanthomorphata</taxon>
        <taxon>Carangaria</taxon>
        <taxon>Pleuronectiformes</taxon>
        <taxon>Pleuronectoidei</taxon>
        <taxon>Scophthalmidae</taxon>
        <taxon>Scophthalmus</taxon>
    </lineage>
</organism>
<protein>
    <submittedName>
        <fullName evidence="1">Uncharacterized protein</fullName>
    </submittedName>
</protein>
<reference evidence="1 2" key="1">
    <citation type="submission" date="2019-06" db="EMBL/GenBank/DDBJ databases">
        <title>Draft genomes of female and male turbot (Scophthalmus maximus).</title>
        <authorList>
            <person name="Xu H."/>
            <person name="Xu X.-W."/>
            <person name="Shao C."/>
            <person name="Chen S."/>
        </authorList>
    </citation>
    <scope>NUCLEOTIDE SEQUENCE [LARGE SCALE GENOMIC DNA]</scope>
    <source>
        <strain evidence="1">Ysfricsl-2016a</strain>
        <tissue evidence="1">Blood</tissue>
    </source>
</reference>
<evidence type="ECO:0000313" key="2">
    <source>
        <dbReference type="Proteomes" id="UP000438429"/>
    </source>
</evidence>
<name>A0A6A4T178_SCOMX</name>
<dbReference type="EMBL" id="VEVO01000009">
    <property type="protein sequence ID" value="KAF0037001.1"/>
    <property type="molecule type" value="Genomic_DNA"/>
</dbReference>
<sequence length="100" mass="11349">MLVVVERPEAKPGRFAGWIRQNRTKLTSTDDLGSLSSTGNKFRQECFFPVSEQEIDSCQTEHLSSILLPFFLSLQSRAADVTGVRPYTCTRSEIGRWPRI</sequence>
<evidence type="ECO:0000313" key="1">
    <source>
        <dbReference type="EMBL" id="KAF0037001.1"/>
    </source>
</evidence>
<gene>
    <name evidence="1" type="ORF">F2P81_009875</name>
</gene>
<dbReference type="Proteomes" id="UP000438429">
    <property type="component" value="Unassembled WGS sequence"/>
</dbReference>
<comment type="caution">
    <text evidence="1">The sequence shown here is derived from an EMBL/GenBank/DDBJ whole genome shotgun (WGS) entry which is preliminary data.</text>
</comment>
<dbReference type="AlphaFoldDB" id="A0A6A4T178"/>
<proteinExistence type="predicted"/>
<accession>A0A6A4T178</accession>